<keyword evidence="5" id="KW-1185">Reference proteome</keyword>
<dbReference type="Pfam" id="PF03184">
    <property type="entry name" value="DDE_1"/>
    <property type="match status" value="1"/>
</dbReference>
<evidence type="ECO:0000256" key="1">
    <source>
        <dbReference type="ARBA" id="ARBA00023125"/>
    </source>
</evidence>
<dbReference type="SMART" id="SM00674">
    <property type="entry name" value="CENPB"/>
    <property type="match status" value="1"/>
</dbReference>
<dbReference type="EMBL" id="DS995903">
    <property type="protein sequence ID" value="EEA21265.1"/>
    <property type="molecule type" value="Genomic_DNA"/>
</dbReference>
<dbReference type="PROSITE" id="PS51253">
    <property type="entry name" value="HTH_CENPB"/>
    <property type="match status" value="1"/>
</dbReference>
<feature type="domain" description="HTH CENPB-type" evidence="3">
    <location>
        <begin position="54"/>
        <end position="128"/>
    </location>
</feature>
<name>B6QMK9_TALMQ</name>
<dbReference type="InterPro" id="IPR050863">
    <property type="entry name" value="CenT-Element_Derived"/>
</dbReference>
<gene>
    <name evidence="4" type="ORF">PMAA_050800</name>
</gene>
<dbReference type="PANTHER" id="PTHR19303:SF74">
    <property type="entry name" value="POGO TRANSPOSABLE ELEMENT WITH KRAB DOMAIN"/>
    <property type="match status" value="1"/>
</dbReference>
<dbReference type="OrthoDB" id="4368338at2759"/>
<dbReference type="GO" id="GO:0005634">
    <property type="term" value="C:nucleus"/>
    <property type="evidence" value="ECO:0007669"/>
    <property type="project" value="TreeGrafter"/>
</dbReference>
<protein>
    <recommendedName>
        <fullName evidence="3">HTH CENPB-type domain-containing protein</fullName>
    </recommendedName>
</protein>
<evidence type="ECO:0000256" key="2">
    <source>
        <dbReference type="SAM" id="Coils"/>
    </source>
</evidence>
<keyword evidence="1" id="KW-0238">DNA-binding</keyword>
<dbReference type="AlphaFoldDB" id="B6QMK9"/>
<accession>B6QMK9</accession>
<dbReference type="SUPFAM" id="SSF46689">
    <property type="entry name" value="Homeodomain-like"/>
    <property type="match status" value="1"/>
</dbReference>
<dbReference type="InterPro" id="IPR009057">
    <property type="entry name" value="Homeodomain-like_sf"/>
</dbReference>
<evidence type="ECO:0000313" key="5">
    <source>
        <dbReference type="Proteomes" id="UP000001294"/>
    </source>
</evidence>
<reference evidence="5" key="1">
    <citation type="journal article" date="2015" name="Genome Announc.">
        <title>Genome sequence of the AIDS-associated pathogen Penicillium marneffei (ATCC18224) and its near taxonomic relative Talaromyces stipitatus (ATCC10500).</title>
        <authorList>
            <person name="Nierman W.C."/>
            <person name="Fedorova-Abrams N.D."/>
            <person name="Andrianopoulos A."/>
        </authorList>
    </citation>
    <scope>NUCLEOTIDE SEQUENCE [LARGE SCALE GENOMIC DNA]</scope>
    <source>
        <strain evidence="5">ATCC 18224 / CBS 334.59 / QM 7333</strain>
    </source>
</reference>
<dbReference type="Proteomes" id="UP000001294">
    <property type="component" value="Unassembled WGS sequence"/>
</dbReference>
<dbReference type="PANTHER" id="PTHR19303">
    <property type="entry name" value="TRANSPOSON"/>
    <property type="match status" value="1"/>
</dbReference>
<sequence length="580" mass="67094">MPSEQYKEEESRIQKALESLQKNPKQKIAHLAREFNVDYHRLRRRTLGSASQLNRRPAHKRLTDDQESAIIIWIDDLDDRGRPPTVHMIRNYAENVLQNMHPNAANPPKLGDRWVHRFLKRLPPAYKIQKQKTIDPKRHLAEDPNIIQAWFDRLEIALDKNKITPQNYWNFDESGFQIGQGGDEEVVTKYPETIRSVPSSSLRELVTVIEGINAAGSAIPPFLIFTGKVILESWFQYLTEDEWKVTITESGFSNDEIAYEWLQHFDQHTREQAGNNWRLLTMDSHTAHLTREFMDYCLEHKIVPFRFPAHTTHLLQPLDGMPFLHYKRIHRRAINEQAHLGGYFYDKIDFCANIGRVRAEALTSRVIRSGFSQRGLWPFNPDIIVNPLWEKWELQAGQDLQIFNGDGEPDIRSSPTNASFSPPTTAYKLQRSITKVDAQLNKIETAIPGIRRSLKKIFDGSLTQAHIKEQQQEQIDRLQTLNERKSAKKSRRQVQVGGVLTVQDANRAIKKRATAEEKKAERKRLKELREAPLGSMPPMPPPLSASDEAAIQRNTLLNLIEQVYPRCSDPNLIRWVEENI</sequence>
<organism evidence="4 5">
    <name type="scientific">Talaromyces marneffei (strain ATCC 18224 / CBS 334.59 / QM 7333)</name>
    <name type="common">Penicillium marneffei</name>
    <dbReference type="NCBI Taxonomy" id="441960"/>
    <lineage>
        <taxon>Eukaryota</taxon>
        <taxon>Fungi</taxon>
        <taxon>Dikarya</taxon>
        <taxon>Ascomycota</taxon>
        <taxon>Pezizomycotina</taxon>
        <taxon>Eurotiomycetes</taxon>
        <taxon>Eurotiomycetidae</taxon>
        <taxon>Eurotiales</taxon>
        <taxon>Trichocomaceae</taxon>
        <taxon>Talaromyces</taxon>
        <taxon>Talaromyces sect. Talaromyces</taxon>
    </lineage>
</organism>
<feature type="coiled-coil region" evidence="2">
    <location>
        <begin position="468"/>
        <end position="531"/>
    </location>
</feature>
<dbReference type="InterPro" id="IPR006600">
    <property type="entry name" value="HTH_CenpB_DNA-bd_dom"/>
</dbReference>
<dbReference type="PhylomeDB" id="B6QMK9"/>
<evidence type="ECO:0000313" key="4">
    <source>
        <dbReference type="EMBL" id="EEA21265.1"/>
    </source>
</evidence>
<evidence type="ECO:0000259" key="3">
    <source>
        <dbReference type="PROSITE" id="PS51253"/>
    </source>
</evidence>
<dbReference type="InterPro" id="IPR004875">
    <property type="entry name" value="DDE_SF_endonuclease_dom"/>
</dbReference>
<keyword evidence="2" id="KW-0175">Coiled coil</keyword>
<dbReference type="GO" id="GO:0003677">
    <property type="term" value="F:DNA binding"/>
    <property type="evidence" value="ECO:0007669"/>
    <property type="project" value="UniProtKB-KW"/>
</dbReference>
<dbReference type="VEuPathDB" id="FungiDB:PMAA_050800"/>
<dbReference type="HOGENOM" id="CLU_013929_14_2_1"/>
<proteinExistence type="predicted"/>
<dbReference type="Pfam" id="PF03221">
    <property type="entry name" value="HTH_Tnp_Tc5"/>
    <property type="match status" value="1"/>
</dbReference>